<dbReference type="AlphaFoldDB" id="A0AAD9RSG1"/>
<feature type="compositionally biased region" description="Low complexity" evidence="1">
    <location>
        <begin position="71"/>
        <end position="105"/>
    </location>
</feature>
<comment type="caution">
    <text evidence="2">The sequence shown here is derived from an EMBL/GenBank/DDBJ whole genome shotgun (WGS) entry which is preliminary data.</text>
</comment>
<evidence type="ECO:0008006" key="4">
    <source>
        <dbReference type="Google" id="ProtNLM"/>
    </source>
</evidence>
<reference evidence="2" key="1">
    <citation type="submission" date="2021-08" db="EMBL/GenBank/DDBJ databases">
        <authorList>
            <person name="Misof B."/>
            <person name="Oliver O."/>
            <person name="Podsiadlowski L."/>
            <person name="Donath A."/>
            <person name="Peters R."/>
            <person name="Mayer C."/>
            <person name="Rust J."/>
            <person name="Gunkel S."/>
            <person name="Lesny P."/>
            <person name="Martin S."/>
            <person name="Oeyen J.P."/>
            <person name="Petersen M."/>
            <person name="Panagiotis P."/>
            <person name="Wilbrandt J."/>
            <person name="Tanja T."/>
        </authorList>
    </citation>
    <scope>NUCLEOTIDE SEQUENCE</scope>
    <source>
        <strain evidence="2">GBR_01_08_01A</strain>
        <tissue evidence="2">Thorax + abdomen</tissue>
    </source>
</reference>
<dbReference type="EMBL" id="JAIFRP010000023">
    <property type="protein sequence ID" value="KAK2584878.1"/>
    <property type="molecule type" value="Genomic_DNA"/>
</dbReference>
<name>A0AAD9RSG1_9HYME</name>
<evidence type="ECO:0000313" key="3">
    <source>
        <dbReference type="Proteomes" id="UP001258017"/>
    </source>
</evidence>
<protein>
    <recommendedName>
        <fullName evidence="4">C2H2-type domain-containing protein</fullName>
    </recommendedName>
</protein>
<keyword evidence="3" id="KW-1185">Reference proteome</keyword>
<feature type="region of interest" description="Disordered" evidence="1">
    <location>
        <begin position="15"/>
        <end position="34"/>
    </location>
</feature>
<proteinExistence type="predicted"/>
<sequence>MLPVDSVLLSWYRPQTSGVTTSSSSSSSHPMAEYRRLSCPSCGRSYKYRSGLLGHIAECFSEKEKQAAAFQQRQIMHRQQQQRRLQMQEQQQQQQQQQEQEQQWQPVTTRDVKVLYKFWKP</sequence>
<dbReference type="Proteomes" id="UP001258017">
    <property type="component" value="Unassembled WGS sequence"/>
</dbReference>
<reference evidence="2" key="2">
    <citation type="journal article" date="2023" name="Commun. Biol.">
        <title>Intrasexual cuticular hydrocarbon dimorphism in a wasp sheds light on hydrocarbon biosynthesis genes in Hymenoptera.</title>
        <authorList>
            <person name="Moris V.C."/>
            <person name="Podsiadlowski L."/>
            <person name="Martin S."/>
            <person name="Oeyen J.P."/>
            <person name="Donath A."/>
            <person name="Petersen M."/>
            <person name="Wilbrandt J."/>
            <person name="Misof B."/>
            <person name="Liedtke D."/>
            <person name="Thamm M."/>
            <person name="Scheiner R."/>
            <person name="Schmitt T."/>
            <person name="Niehuis O."/>
        </authorList>
    </citation>
    <scope>NUCLEOTIDE SEQUENCE</scope>
    <source>
        <strain evidence="2">GBR_01_08_01A</strain>
    </source>
</reference>
<organism evidence="2 3">
    <name type="scientific">Odynerus spinipes</name>
    <dbReference type="NCBI Taxonomy" id="1348599"/>
    <lineage>
        <taxon>Eukaryota</taxon>
        <taxon>Metazoa</taxon>
        <taxon>Ecdysozoa</taxon>
        <taxon>Arthropoda</taxon>
        <taxon>Hexapoda</taxon>
        <taxon>Insecta</taxon>
        <taxon>Pterygota</taxon>
        <taxon>Neoptera</taxon>
        <taxon>Endopterygota</taxon>
        <taxon>Hymenoptera</taxon>
        <taxon>Apocrita</taxon>
        <taxon>Aculeata</taxon>
        <taxon>Vespoidea</taxon>
        <taxon>Vespidae</taxon>
        <taxon>Eumeninae</taxon>
        <taxon>Odynerus</taxon>
    </lineage>
</organism>
<feature type="region of interest" description="Disordered" evidence="1">
    <location>
        <begin position="71"/>
        <end position="106"/>
    </location>
</feature>
<gene>
    <name evidence="2" type="ORF">KPH14_002474</name>
</gene>
<evidence type="ECO:0000313" key="2">
    <source>
        <dbReference type="EMBL" id="KAK2584878.1"/>
    </source>
</evidence>
<accession>A0AAD9RSG1</accession>
<evidence type="ECO:0000256" key="1">
    <source>
        <dbReference type="SAM" id="MobiDB-lite"/>
    </source>
</evidence>